<dbReference type="InterPro" id="IPR003660">
    <property type="entry name" value="HAMP_dom"/>
</dbReference>
<dbReference type="SMART" id="SM00388">
    <property type="entry name" value="HisKA"/>
    <property type="match status" value="1"/>
</dbReference>
<evidence type="ECO:0000256" key="1">
    <source>
        <dbReference type="ARBA" id="ARBA00000085"/>
    </source>
</evidence>
<evidence type="ECO:0000313" key="15">
    <source>
        <dbReference type="EMBL" id="GMA38754.1"/>
    </source>
</evidence>
<keyword evidence="7 15" id="KW-0418">Kinase</keyword>
<comment type="caution">
    <text evidence="15">The sequence shown here is derived from an EMBL/GenBank/DDBJ whole genome shotgun (WGS) entry which is preliminary data.</text>
</comment>
<evidence type="ECO:0000256" key="5">
    <source>
        <dbReference type="ARBA" id="ARBA00022679"/>
    </source>
</evidence>
<reference evidence="16" key="1">
    <citation type="journal article" date="2019" name="Int. J. Syst. Evol. Microbiol.">
        <title>The Global Catalogue of Microorganisms (GCM) 10K type strain sequencing project: providing services to taxonomists for standard genome sequencing and annotation.</title>
        <authorList>
            <consortium name="The Broad Institute Genomics Platform"/>
            <consortium name="The Broad Institute Genome Sequencing Center for Infectious Disease"/>
            <person name="Wu L."/>
            <person name="Ma J."/>
        </authorList>
    </citation>
    <scope>NUCLEOTIDE SEQUENCE [LARGE SCALE GENOMIC DNA]</scope>
    <source>
        <strain evidence="16">NBRC 113072</strain>
    </source>
</reference>
<sequence>MPADATNLPGRPPSSLATSSPSRTTTRARGLRARIVAITTGLLAAVLLVGAIALSALVVTMQRSALDAELRQTAQQIATLVAENRVPATLPVSGARLVQVVDPTGAVVSASPAADRLTPLLAPAELATARGGKAVEVSAGRVAESGRLRAVALPAGPASRQATVITASDVGDLADTQRGLWLGLAGGVPLVLLVAAVLAWRAVGAALRPVDALRAGAERIGAGGEGEAESSGERTRLPVPVAQDEIRALAVTLNGMLDRLDEAAAGRRRFIADAAHELRSPVASLRMQVEVAARLDPDDELAAELLPDVERLSRLVDDLLLLARAGSAQTPYRPEPLDPVELAAGVVARFVDARVPVSLESGSGATVVADASALERALVNLLENAVRHAETRVDVRVQPADGHVAIEVCDDGVGIAESDRERVFERFTRLDEARARDSGGSGLGLSIVRELVRREGGEVSLHDNVGDPHTGRTGLRARIVLPPADAGR</sequence>
<dbReference type="InterPro" id="IPR005467">
    <property type="entry name" value="His_kinase_dom"/>
</dbReference>
<evidence type="ECO:0000259" key="14">
    <source>
        <dbReference type="PROSITE" id="PS50885"/>
    </source>
</evidence>
<proteinExistence type="predicted"/>
<dbReference type="InterPro" id="IPR036890">
    <property type="entry name" value="HATPase_C_sf"/>
</dbReference>
<dbReference type="EC" id="2.7.13.3" evidence="3"/>
<dbReference type="InterPro" id="IPR036097">
    <property type="entry name" value="HisK_dim/P_sf"/>
</dbReference>
<dbReference type="InterPro" id="IPR003661">
    <property type="entry name" value="HisK_dim/P_dom"/>
</dbReference>
<feature type="region of interest" description="Disordered" evidence="11">
    <location>
        <begin position="1"/>
        <end position="26"/>
    </location>
</feature>
<accession>A0ABQ6ILE8</accession>
<keyword evidence="4" id="KW-0597">Phosphoprotein</keyword>
<dbReference type="CDD" id="cd00075">
    <property type="entry name" value="HATPase"/>
    <property type="match status" value="1"/>
</dbReference>
<dbReference type="SMART" id="SM00387">
    <property type="entry name" value="HATPase_c"/>
    <property type="match status" value="1"/>
</dbReference>
<dbReference type="InterPro" id="IPR003594">
    <property type="entry name" value="HATPase_dom"/>
</dbReference>
<keyword evidence="16" id="KW-1185">Reference proteome</keyword>
<dbReference type="Proteomes" id="UP001157126">
    <property type="component" value="Unassembled WGS sequence"/>
</dbReference>
<keyword evidence="5" id="KW-0808">Transferase</keyword>
<feature type="domain" description="HAMP" evidence="14">
    <location>
        <begin position="204"/>
        <end position="265"/>
    </location>
</feature>
<dbReference type="CDD" id="cd06225">
    <property type="entry name" value="HAMP"/>
    <property type="match status" value="1"/>
</dbReference>
<dbReference type="SMART" id="SM00304">
    <property type="entry name" value="HAMP"/>
    <property type="match status" value="1"/>
</dbReference>
<keyword evidence="6 12" id="KW-0812">Transmembrane</keyword>
<feature type="domain" description="Histidine kinase" evidence="13">
    <location>
        <begin position="273"/>
        <end position="485"/>
    </location>
</feature>
<dbReference type="RefSeq" id="WP_284302798.1">
    <property type="nucleotide sequence ID" value="NZ_BSUO01000001.1"/>
</dbReference>
<comment type="catalytic activity">
    <reaction evidence="1">
        <text>ATP + protein L-histidine = ADP + protein N-phospho-L-histidine.</text>
        <dbReference type="EC" id="2.7.13.3"/>
    </reaction>
</comment>
<protein>
    <recommendedName>
        <fullName evidence="3">histidine kinase</fullName>
        <ecNumber evidence="3">2.7.13.3</ecNumber>
    </recommendedName>
</protein>
<organism evidence="15 16">
    <name type="scientific">Mobilicoccus caccae</name>
    <dbReference type="NCBI Taxonomy" id="1859295"/>
    <lineage>
        <taxon>Bacteria</taxon>
        <taxon>Bacillati</taxon>
        <taxon>Actinomycetota</taxon>
        <taxon>Actinomycetes</taxon>
        <taxon>Micrococcales</taxon>
        <taxon>Dermatophilaceae</taxon>
        <taxon>Mobilicoccus</taxon>
    </lineage>
</organism>
<dbReference type="PANTHER" id="PTHR45436:SF5">
    <property type="entry name" value="SENSOR HISTIDINE KINASE TRCS"/>
    <property type="match status" value="1"/>
</dbReference>
<evidence type="ECO:0000313" key="16">
    <source>
        <dbReference type="Proteomes" id="UP001157126"/>
    </source>
</evidence>
<keyword evidence="8 12" id="KW-1133">Transmembrane helix</keyword>
<dbReference type="InterPro" id="IPR004358">
    <property type="entry name" value="Sig_transdc_His_kin-like_C"/>
</dbReference>
<dbReference type="Gene3D" id="3.30.565.10">
    <property type="entry name" value="Histidine kinase-like ATPase, C-terminal domain"/>
    <property type="match status" value="1"/>
</dbReference>
<feature type="compositionally biased region" description="Low complexity" evidence="11">
    <location>
        <begin position="13"/>
        <end position="26"/>
    </location>
</feature>
<evidence type="ECO:0000256" key="12">
    <source>
        <dbReference type="SAM" id="Phobius"/>
    </source>
</evidence>
<keyword evidence="9" id="KW-0902">Two-component regulatory system</keyword>
<gene>
    <name evidence="15" type="ORF">GCM10025883_07990</name>
</gene>
<dbReference type="PRINTS" id="PR00344">
    <property type="entry name" value="BCTRLSENSOR"/>
</dbReference>
<dbReference type="InterPro" id="IPR050428">
    <property type="entry name" value="TCS_sensor_his_kinase"/>
</dbReference>
<feature type="transmembrane region" description="Helical" evidence="12">
    <location>
        <begin position="35"/>
        <end position="59"/>
    </location>
</feature>
<dbReference type="PROSITE" id="PS50109">
    <property type="entry name" value="HIS_KIN"/>
    <property type="match status" value="1"/>
</dbReference>
<dbReference type="SUPFAM" id="SSF55874">
    <property type="entry name" value="ATPase domain of HSP90 chaperone/DNA topoisomerase II/histidine kinase"/>
    <property type="match status" value="1"/>
</dbReference>
<evidence type="ECO:0000256" key="11">
    <source>
        <dbReference type="SAM" id="MobiDB-lite"/>
    </source>
</evidence>
<feature type="transmembrane region" description="Helical" evidence="12">
    <location>
        <begin position="180"/>
        <end position="200"/>
    </location>
</feature>
<dbReference type="PANTHER" id="PTHR45436">
    <property type="entry name" value="SENSOR HISTIDINE KINASE YKOH"/>
    <property type="match status" value="1"/>
</dbReference>
<evidence type="ECO:0000256" key="2">
    <source>
        <dbReference type="ARBA" id="ARBA00004236"/>
    </source>
</evidence>
<dbReference type="Pfam" id="PF02518">
    <property type="entry name" value="HATPase_c"/>
    <property type="match status" value="1"/>
</dbReference>
<comment type="subcellular location">
    <subcellularLocation>
        <location evidence="2">Cell membrane</location>
    </subcellularLocation>
</comment>
<evidence type="ECO:0000256" key="10">
    <source>
        <dbReference type="ARBA" id="ARBA00023136"/>
    </source>
</evidence>
<evidence type="ECO:0000256" key="3">
    <source>
        <dbReference type="ARBA" id="ARBA00012438"/>
    </source>
</evidence>
<evidence type="ECO:0000256" key="8">
    <source>
        <dbReference type="ARBA" id="ARBA00022989"/>
    </source>
</evidence>
<dbReference type="EMBL" id="BSUO01000001">
    <property type="protein sequence ID" value="GMA38754.1"/>
    <property type="molecule type" value="Genomic_DNA"/>
</dbReference>
<name>A0ABQ6ILE8_9MICO</name>
<dbReference type="Gene3D" id="6.10.340.10">
    <property type="match status" value="1"/>
</dbReference>
<dbReference type="Gene3D" id="1.10.287.130">
    <property type="match status" value="1"/>
</dbReference>
<evidence type="ECO:0000256" key="4">
    <source>
        <dbReference type="ARBA" id="ARBA00022553"/>
    </source>
</evidence>
<dbReference type="GO" id="GO:0016301">
    <property type="term" value="F:kinase activity"/>
    <property type="evidence" value="ECO:0007669"/>
    <property type="project" value="UniProtKB-KW"/>
</dbReference>
<evidence type="ECO:0000256" key="9">
    <source>
        <dbReference type="ARBA" id="ARBA00023012"/>
    </source>
</evidence>
<dbReference type="SUPFAM" id="SSF47384">
    <property type="entry name" value="Homodimeric domain of signal transducing histidine kinase"/>
    <property type="match status" value="1"/>
</dbReference>
<evidence type="ECO:0000259" key="13">
    <source>
        <dbReference type="PROSITE" id="PS50109"/>
    </source>
</evidence>
<keyword evidence="10 12" id="KW-0472">Membrane</keyword>
<evidence type="ECO:0000256" key="6">
    <source>
        <dbReference type="ARBA" id="ARBA00022692"/>
    </source>
</evidence>
<dbReference type="Pfam" id="PF00512">
    <property type="entry name" value="HisKA"/>
    <property type="match status" value="1"/>
</dbReference>
<dbReference type="PROSITE" id="PS50885">
    <property type="entry name" value="HAMP"/>
    <property type="match status" value="1"/>
</dbReference>
<evidence type="ECO:0000256" key="7">
    <source>
        <dbReference type="ARBA" id="ARBA00022777"/>
    </source>
</evidence>
<dbReference type="CDD" id="cd00082">
    <property type="entry name" value="HisKA"/>
    <property type="match status" value="1"/>
</dbReference>
<dbReference type="Pfam" id="PF00672">
    <property type="entry name" value="HAMP"/>
    <property type="match status" value="1"/>
</dbReference>